<dbReference type="AlphaFoldDB" id="A0A844ZLE0"/>
<dbReference type="Pfam" id="PF00078">
    <property type="entry name" value="RVT_1"/>
    <property type="match status" value="1"/>
</dbReference>
<evidence type="ECO:0000259" key="2">
    <source>
        <dbReference type="PROSITE" id="PS50878"/>
    </source>
</evidence>
<feature type="domain" description="Reverse transcriptase" evidence="2">
    <location>
        <begin position="61"/>
        <end position="304"/>
    </location>
</feature>
<dbReference type="EMBL" id="WTYY01000002">
    <property type="protein sequence ID" value="MXO87830.1"/>
    <property type="molecule type" value="Genomic_DNA"/>
</dbReference>
<comment type="similarity">
    <text evidence="1">Belongs to the bacterial reverse transcriptase family.</text>
</comment>
<gene>
    <name evidence="3" type="ORF">GRI32_03655</name>
</gene>
<dbReference type="InterPro" id="IPR043502">
    <property type="entry name" value="DNA/RNA_pol_sf"/>
</dbReference>
<evidence type="ECO:0000313" key="3">
    <source>
        <dbReference type="EMBL" id="MXO87830.1"/>
    </source>
</evidence>
<dbReference type="InterPro" id="IPR043128">
    <property type="entry name" value="Rev_trsase/Diguanyl_cyclase"/>
</dbReference>
<dbReference type="SUPFAM" id="SSF56672">
    <property type="entry name" value="DNA/RNA polymerases"/>
    <property type="match status" value="2"/>
</dbReference>
<accession>A0A844ZLE0</accession>
<reference evidence="3 4" key="1">
    <citation type="submission" date="2019-12" db="EMBL/GenBank/DDBJ databases">
        <title>Genomic-based taxomic classification of the family Erythrobacteraceae.</title>
        <authorList>
            <person name="Xu L."/>
        </authorList>
    </citation>
    <scope>NUCLEOTIDE SEQUENCE [LARGE SCALE GENOMIC DNA]</scope>
    <source>
        <strain evidence="3 4">JCM 16339</strain>
    </source>
</reference>
<comment type="caution">
    <text evidence="3">The sequence shown here is derived from an EMBL/GenBank/DDBJ whole genome shotgun (WGS) entry which is preliminary data.</text>
</comment>
<protein>
    <recommendedName>
        <fullName evidence="2">Reverse transcriptase domain-containing protein</fullName>
    </recommendedName>
</protein>
<dbReference type="Proteomes" id="UP000435243">
    <property type="component" value="Unassembled WGS sequence"/>
</dbReference>
<dbReference type="RefSeq" id="WP_160589781.1">
    <property type="nucleotide sequence ID" value="NZ_BAAAFP010000002.1"/>
</dbReference>
<dbReference type="PANTHER" id="PTHR34047:SF8">
    <property type="entry name" value="PROTEIN YKFC"/>
    <property type="match status" value="1"/>
</dbReference>
<dbReference type="PROSITE" id="PS50878">
    <property type="entry name" value="RT_POL"/>
    <property type="match status" value="1"/>
</dbReference>
<dbReference type="CDD" id="cd01646">
    <property type="entry name" value="RT_Bac_retron_I"/>
    <property type="match status" value="1"/>
</dbReference>
<evidence type="ECO:0000313" key="4">
    <source>
        <dbReference type="Proteomes" id="UP000435243"/>
    </source>
</evidence>
<keyword evidence="4" id="KW-1185">Reference proteome</keyword>
<evidence type="ECO:0000256" key="1">
    <source>
        <dbReference type="ARBA" id="ARBA00034120"/>
    </source>
</evidence>
<sequence>MDKAEFEKVKSAIDMAIARILNKGTDDVFRPPIFSRSIESSILGENEDSFRKEAYNQTLKFLKSANLQDARIGSARRGLVAKDESTFREVAWLDPFDAVKYLALSLLTFDNIESKRISKQDNVIHSHRKSDLAEEIFDANFGYDSFRRRSSELSSERIGKWKIITDIANFFDRIGNHTLENHLLNIGIEPKYVALIREVLLFWAGDRRSFGIPVGSDASRILSEATLLQVDRKLNDSNIVFIRYVDDFRIFTETRFEALKAVELLTTLLAEEGLSLNSRKTSISKIVNPEEVAEIANLFQGGEHEAIDLEKKIEVQRLAQVSGKGSISKFYKEPGKDALKNIKKIGKGAILSEINICQEHEFESKLKLAVKFFVYVDHDVEILKLLLDRRLTAIFYIADALVKEAAKFSAEECDEIRRVLFDEMAWEHCAYPLQVPVLRLAAHDAFRETRYVRQIVDNHLQLDCMLFFREVVSLGYPCLDRARIRRLAIHVFGNVPEFVRRAIFFAVREHPSLSDDEKRPLLKNMRQHGDDWFIELM</sequence>
<name>A0A844ZLE0_9SPHN</name>
<dbReference type="InterPro" id="IPR000477">
    <property type="entry name" value="RT_dom"/>
</dbReference>
<organism evidence="3 4">
    <name type="scientific">Alteraurantiacibacter aestuarii</name>
    <dbReference type="NCBI Taxonomy" id="650004"/>
    <lineage>
        <taxon>Bacteria</taxon>
        <taxon>Pseudomonadati</taxon>
        <taxon>Pseudomonadota</taxon>
        <taxon>Alphaproteobacteria</taxon>
        <taxon>Sphingomonadales</taxon>
        <taxon>Erythrobacteraceae</taxon>
        <taxon>Alteraurantiacibacter</taxon>
    </lineage>
</organism>
<proteinExistence type="inferred from homology"/>
<dbReference type="PANTHER" id="PTHR34047">
    <property type="entry name" value="NUCLEAR INTRON MATURASE 1, MITOCHONDRIAL-RELATED"/>
    <property type="match status" value="1"/>
</dbReference>
<dbReference type="OrthoDB" id="9780724at2"/>
<dbReference type="Gene3D" id="3.30.70.270">
    <property type="match status" value="1"/>
</dbReference>
<dbReference type="InterPro" id="IPR051083">
    <property type="entry name" value="GrpII_Intron_Splice-Mob/Def"/>
</dbReference>